<gene>
    <name evidence="1" type="ORF">POT9AD_1303</name>
</gene>
<proteinExistence type="predicted"/>
<sequence length="82" mass="8861">MPAIPRDSPVGRRQATAASAPGNFLRLASGLLAGLAGSLYLRYAGRLRGCVRVRLCLVRDHANCPRVFSGLGEMQFASYRQV</sequence>
<reference evidence="1" key="1">
    <citation type="submission" date="2018-11" db="EMBL/GenBank/DDBJ databases">
        <authorList>
            <consortium name="Genoscope - CEA"/>
            <person name="William W."/>
        </authorList>
    </citation>
    <scope>NUCLEOTIDE SEQUENCE [LARGE SCALE GENOMIC DNA]</scope>
    <source>
        <strain evidence="1">T9AD</strain>
    </source>
</reference>
<accession>A0A653B0V5</accession>
<evidence type="ECO:0000313" key="1">
    <source>
        <dbReference type="EMBL" id="VDN62290.1"/>
    </source>
</evidence>
<name>A0A653B0V5_ECTOL</name>
<dbReference type="AlphaFoldDB" id="A0A653B0V5"/>
<protein>
    <submittedName>
        <fullName evidence="1">Uncharacterized protein</fullName>
    </submittedName>
</protein>
<dbReference type="EMBL" id="LR130779">
    <property type="protein sequence ID" value="VDN62290.1"/>
    <property type="molecule type" value="Genomic_DNA"/>
</dbReference>
<organism evidence="1">
    <name type="scientific">Ectopseudomonas oleovorans</name>
    <name type="common">Pseudomonas oleovorans</name>
    <dbReference type="NCBI Taxonomy" id="301"/>
    <lineage>
        <taxon>Bacteria</taxon>
        <taxon>Pseudomonadati</taxon>
        <taxon>Pseudomonadota</taxon>
        <taxon>Gammaproteobacteria</taxon>
        <taxon>Pseudomonadales</taxon>
        <taxon>Pseudomonadaceae</taxon>
        <taxon>Ectopseudomonas</taxon>
    </lineage>
</organism>